<keyword evidence="3 6" id="KW-0812">Transmembrane</keyword>
<dbReference type="OrthoDB" id="1016457at2"/>
<sequence length="280" mass="28089">MNLLTDPFAVSFVSRAAIAGLLVAVACACAGTWVVLRGMAFLGDAMSHGMLPGVALASLAGVSLSLGAGIAAALMALGVSTLQRNRRLGTDTTIGLLFVGMLAAGVIIVSASGSFAVDITAFLFGEVLAVQQGDLVTLAVTTAVIVAMTALGHRAFLVSALDRRIARTSGLRPEIAQLALLTMLTLAIVATFSIVGTLLVFGMLIAPPAAAVLWTSRVSLAIALAAALGAVAVVVGLLVSWHAGTAAGATITACAVAIFVLALGLRSVVPSTARTLERTA</sequence>
<feature type="transmembrane region" description="Helical" evidence="7">
    <location>
        <begin position="94"/>
        <end position="115"/>
    </location>
</feature>
<comment type="subcellular location">
    <subcellularLocation>
        <location evidence="6">Cell membrane</location>
        <topology evidence="6">Multi-pass membrane protein</topology>
    </subcellularLocation>
    <subcellularLocation>
        <location evidence="1">Membrane</location>
        <topology evidence="1">Multi-pass membrane protein</topology>
    </subcellularLocation>
</comment>
<proteinExistence type="inferred from homology"/>
<feature type="transmembrane region" description="Helical" evidence="7">
    <location>
        <begin position="12"/>
        <end position="36"/>
    </location>
</feature>
<dbReference type="GO" id="GO:0043190">
    <property type="term" value="C:ATP-binding cassette (ABC) transporter complex"/>
    <property type="evidence" value="ECO:0007669"/>
    <property type="project" value="InterPro"/>
</dbReference>
<evidence type="ECO:0000256" key="4">
    <source>
        <dbReference type="ARBA" id="ARBA00022989"/>
    </source>
</evidence>
<dbReference type="InterPro" id="IPR037294">
    <property type="entry name" value="ABC_BtuC-like"/>
</dbReference>
<evidence type="ECO:0000256" key="6">
    <source>
        <dbReference type="RuleBase" id="RU003943"/>
    </source>
</evidence>
<feature type="transmembrane region" description="Helical" evidence="7">
    <location>
        <begin position="218"/>
        <end position="239"/>
    </location>
</feature>
<evidence type="ECO:0000313" key="9">
    <source>
        <dbReference type="Proteomes" id="UP000316988"/>
    </source>
</evidence>
<dbReference type="Pfam" id="PF00950">
    <property type="entry name" value="ABC-3"/>
    <property type="match status" value="1"/>
</dbReference>
<evidence type="ECO:0000256" key="7">
    <source>
        <dbReference type="SAM" id="Phobius"/>
    </source>
</evidence>
<keyword evidence="6" id="KW-0813">Transport</keyword>
<dbReference type="GO" id="GO:0055085">
    <property type="term" value="P:transmembrane transport"/>
    <property type="evidence" value="ECO:0007669"/>
    <property type="project" value="InterPro"/>
</dbReference>
<dbReference type="AlphaFoldDB" id="A0A554S831"/>
<keyword evidence="4 7" id="KW-1133">Transmembrane helix</keyword>
<protein>
    <submittedName>
        <fullName evidence="8">Metal ABC transporter permease</fullName>
    </submittedName>
</protein>
<evidence type="ECO:0000313" key="8">
    <source>
        <dbReference type="EMBL" id="TSD62483.1"/>
    </source>
</evidence>
<comment type="similarity">
    <text evidence="2 6">Belongs to the ABC-3 integral membrane protein family.</text>
</comment>
<dbReference type="PANTHER" id="PTHR30477">
    <property type="entry name" value="ABC-TRANSPORTER METAL-BINDING PROTEIN"/>
    <property type="match status" value="1"/>
</dbReference>
<feature type="transmembrane region" description="Helical" evidence="7">
    <location>
        <begin position="56"/>
        <end position="82"/>
    </location>
</feature>
<accession>A0A554S831</accession>
<feature type="transmembrane region" description="Helical" evidence="7">
    <location>
        <begin position="135"/>
        <end position="157"/>
    </location>
</feature>
<dbReference type="GO" id="GO:0010043">
    <property type="term" value="P:response to zinc ion"/>
    <property type="evidence" value="ECO:0007669"/>
    <property type="project" value="TreeGrafter"/>
</dbReference>
<evidence type="ECO:0000256" key="1">
    <source>
        <dbReference type="ARBA" id="ARBA00004141"/>
    </source>
</evidence>
<keyword evidence="5 7" id="KW-0472">Membrane</keyword>
<evidence type="ECO:0000256" key="3">
    <source>
        <dbReference type="ARBA" id="ARBA00022692"/>
    </source>
</evidence>
<evidence type="ECO:0000256" key="5">
    <source>
        <dbReference type="ARBA" id="ARBA00023136"/>
    </source>
</evidence>
<feature type="transmembrane region" description="Helical" evidence="7">
    <location>
        <begin position="246"/>
        <end position="265"/>
    </location>
</feature>
<dbReference type="InterPro" id="IPR001626">
    <property type="entry name" value="ABC_TroCD"/>
</dbReference>
<dbReference type="SUPFAM" id="SSF81345">
    <property type="entry name" value="ABC transporter involved in vitamin B12 uptake, BtuC"/>
    <property type="match status" value="1"/>
</dbReference>
<dbReference type="NCBIfam" id="NF040871">
    <property type="entry name" value="AztB"/>
    <property type="match status" value="1"/>
</dbReference>
<comment type="caution">
    <text evidence="8">The sequence shown here is derived from an EMBL/GenBank/DDBJ whole genome shotgun (WGS) entry which is preliminary data.</text>
</comment>
<evidence type="ECO:0000256" key="2">
    <source>
        <dbReference type="ARBA" id="ARBA00008034"/>
    </source>
</evidence>
<keyword evidence="9" id="KW-1185">Reference proteome</keyword>
<reference evidence="8 9" key="1">
    <citation type="submission" date="2019-07" db="EMBL/GenBank/DDBJ databases">
        <authorList>
            <person name="Zhao L.H."/>
        </authorList>
    </citation>
    <scope>NUCLEOTIDE SEQUENCE [LARGE SCALE GENOMIC DNA]</scope>
    <source>
        <strain evidence="8 9">Co35</strain>
    </source>
</reference>
<organism evidence="8 9">
    <name type="scientific">Aeromicrobium piscarium</name>
    <dbReference type="NCBI Taxonomy" id="2590901"/>
    <lineage>
        <taxon>Bacteria</taxon>
        <taxon>Bacillati</taxon>
        <taxon>Actinomycetota</taxon>
        <taxon>Actinomycetes</taxon>
        <taxon>Propionibacteriales</taxon>
        <taxon>Nocardioidaceae</taxon>
        <taxon>Aeromicrobium</taxon>
    </lineage>
</organism>
<name>A0A554S831_9ACTN</name>
<feature type="transmembrane region" description="Helical" evidence="7">
    <location>
        <begin position="178"/>
        <end position="206"/>
    </location>
</feature>
<dbReference type="RefSeq" id="WP_143913596.1">
    <property type="nucleotide sequence ID" value="NZ_VLNT01000008.1"/>
</dbReference>
<dbReference type="Gene3D" id="1.10.3470.10">
    <property type="entry name" value="ABC transporter involved in vitamin B12 uptake, BtuC"/>
    <property type="match status" value="1"/>
</dbReference>
<dbReference type="EMBL" id="VLNT01000008">
    <property type="protein sequence ID" value="TSD62483.1"/>
    <property type="molecule type" value="Genomic_DNA"/>
</dbReference>
<dbReference type="PANTHER" id="PTHR30477:SF13">
    <property type="entry name" value="IRON TRANSPORT SYSTEM MEMBRANE PROTEIN HI_0360-RELATED"/>
    <property type="match status" value="1"/>
</dbReference>
<dbReference type="Proteomes" id="UP000316988">
    <property type="component" value="Unassembled WGS sequence"/>
</dbReference>
<gene>
    <name evidence="8" type="ORF">FNM00_11025</name>
</gene>